<proteinExistence type="inferred from homology"/>
<dbReference type="RefSeq" id="XP_016610907.1">
    <property type="nucleotide sequence ID" value="XM_016750256.1"/>
</dbReference>
<keyword evidence="6" id="KW-0539">Nucleus</keyword>
<dbReference type="PANTHER" id="PTHR12363:SF33">
    <property type="entry name" value="IMPORTIN-13"/>
    <property type="match status" value="1"/>
</dbReference>
<dbReference type="InterPro" id="IPR013598">
    <property type="entry name" value="Exportin-1/Importin-b-like"/>
</dbReference>
<dbReference type="VEuPathDB" id="FungiDB:SPPG_01948"/>
<evidence type="ECO:0000256" key="5">
    <source>
        <dbReference type="ARBA" id="ARBA00022927"/>
    </source>
</evidence>
<dbReference type="InParanoid" id="A0A0L0HP83"/>
<dbReference type="InterPro" id="IPR057942">
    <property type="entry name" value="TPR_TNPO3_IPO13_3rd"/>
</dbReference>
<dbReference type="Pfam" id="PF24139">
    <property type="entry name" value="TPR_TNPO3_IPO13_4th"/>
    <property type="match status" value="1"/>
</dbReference>
<feature type="domain" description="Importin N-terminal" evidence="8">
    <location>
        <begin position="26"/>
        <end position="91"/>
    </location>
</feature>
<dbReference type="STRING" id="645134.A0A0L0HP83"/>
<dbReference type="InterPro" id="IPR058537">
    <property type="entry name" value="TPR_TNPO3_IPO13_4th"/>
</dbReference>
<dbReference type="GeneID" id="27685577"/>
<dbReference type="Pfam" id="PF08389">
    <property type="entry name" value="Xpo1"/>
    <property type="match status" value="1"/>
</dbReference>
<dbReference type="InterPro" id="IPR051345">
    <property type="entry name" value="Importin_beta-like_NTR"/>
</dbReference>
<dbReference type="Pfam" id="PF03810">
    <property type="entry name" value="IBN_N"/>
    <property type="match status" value="1"/>
</dbReference>
<sequence>MSIEHVEEAIRQLYDPGTPIYTKKAAEEWLVTVQQGQEAWGLASRLIQSRASHSKFFGALTFQKKIVRDWESLPPEQIPHLRDELLSCLLSSTDGPMFVVTRLCVALALFALKDDSGQWPNFIAGVCQAMDGRMVLAASDEERVGLQLVLLEFLTIVPEEVGKADLSPSRQAKVMQELSESTSLALNRIQYVLDLVPPPTLPNLTTFQHMKAKALRCMQSWIQYGIPIGSLGPLVNKAIQLLPEPDMLDAAVDTLIELISHQSIQAYASTLSETVLSVLTSAWVRDELARAIQEQDEDVARNMCRLMTEFGEHFYSFIVKHLLRPDVHVYLDMMLGCTGFPGYFAAEQELTELPLTFWALLQEELDDTGVLSETSADISTDPITGRPIFRSGTVTQVDSDQIGVITIVPANHDDAKVAKMGVAKNVFARLVKVVCSKIGVPPDTIWNTWAADVCDRFSVYRRDCADTLLSCHYVLRDDMLAYLVPLAISSLDDIQTGQEDWQVLESTLFAIKSISDSVSSSETIYLPRLFAELGRIAASPPDALVRVKMTTCRLIGSYAEWLHANTAHLPPALHFLIASIQSRKVSTAAADGLLNVCDVCRNDLVDGADVLVNLWIQVGPSLQPLEKSRLVKAVTNVIQCMPYALLLPRLLTVLSGIVRDITCALDTVQQDADQTKETVLNQLGYLKACCQGIQHPESDADSSTESLTGLAPPAAGSSDPQQQSVAAVIWDVTQRICTLFGADEHVMQSLCSFINETLRNTLPIFTPNLPALITLITHLYAHHPHACLLNTAAATAGAYGDGLADRASIPQREELTRLIVEVTGRTIQWLESTEQMEMYPDVVASYFELLQRYTIRCPWALHELSPNILHALFGGLVPRGLVIQERLAVTAILDFLVVFIGMDDDEGFGVTRRVVEGVGEVWVVGLVEAIAGKQPRSLDPKLADVLFKLVTKYPERTRTWLLGCLAHEGFPTPRVSQEEKKTFVKAVVGSRLIKRTRDAVKLFGLQCRGLANTEFGRAV</sequence>
<name>A0A0L0HP83_SPIPD</name>
<keyword evidence="5" id="KW-0653">Protein transport</keyword>
<comment type="similarity">
    <text evidence="2">Belongs to the importin beta family.</text>
</comment>
<dbReference type="Proteomes" id="UP000053201">
    <property type="component" value="Unassembled WGS sequence"/>
</dbReference>
<dbReference type="InterPro" id="IPR040520">
    <property type="entry name" value="Importin_rep_3"/>
</dbReference>
<dbReference type="SUPFAM" id="SSF48371">
    <property type="entry name" value="ARM repeat"/>
    <property type="match status" value="1"/>
</dbReference>
<dbReference type="OMA" id="YLSACCR"/>
<dbReference type="GO" id="GO:0031267">
    <property type="term" value="F:small GTPase binding"/>
    <property type="evidence" value="ECO:0007669"/>
    <property type="project" value="InterPro"/>
</dbReference>
<keyword evidence="4" id="KW-0677">Repeat</keyword>
<dbReference type="EMBL" id="KQ257452">
    <property type="protein sequence ID" value="KND02868.1"/>
    <property type="molecule type" value="Genomic_DNA"/>
</dbReference>
<evidence type="ECO:0000256" key="4">
    <source>
        <dbReference type="ARBA" id="ARBA00022737"/>
    </source>
</evidence>
<dbReference type="eggNOG" id="KOG2022">
    <property type="taxonomic scope" value="Eukaryota"/>
</dbReference>
<reference evidence="9 10" key="1">
    <citation type="submission" date="2009-08" db="EMBL/GenBank/DDBJ databases">
        <title>The Genome Sequence of Spizellomyces punctatus strain DAOM BR117.</title>
        <authorList>
            <consortium name="The Broad Institute Genome Sequencing Platform"/>
            <person name="Russ C."/>
            <person name="Cuomo C."/>
            <person name="Shea T."/>
            <person name="Young S.K."/>
            <person name="Zeng Q."/>
            <person name="Koehrsen M."/>
            <person name="Haas B."/>
            <person name="Borodovsky M."/>
            <person name="Guigo R."/>
            <person name="Alvarado L."/>
            <person name="Berlin A."/>
            <person name="Bochicchio J."/>
            <person name="Borenstein D."/>
            <person name="Chapman S."/>
            <person name="Chen Z."/>
            <person name="Engels R."/>
            <person name="Freedman E."/>
            <person name="Gellesch M."/>
            <person name="Goldberg J."/>
            <person name="Griggs A."/>
            <person name="Gujja S."/>
            <person name="Heiman D."/>
            <person name="Hepburn T."/>
            <person name="Howarth C."/>
            <person name="Jen D."/>
            <person name="Larson L."/>
            <person name="Lewis B."/>
            <person name="Mehta T."/>
            <person name="Park D."/>
            <person name="Pearson M."/>
            <person name="Roberts A."/>
            <person name="Saif S."/>
            <person name="Shenoy N."/>
            <person name="Sisk P."/>
            <person name="Stolte C."/>
            <person name="Sykes S."/>
            <person name="Thomson T."/>
            <person name="Walk T."/>
            <person name="White J."/>
            <person name="Yandava C."/>
            <person name="Burger G."/>
            <person name="Gray M.W."/>
            <person name="Holland P.W.H."/>
            <person name="King N."/>
            <person name="Lang F.B.F."/>
            <person name="Roger A.J."/>
            <person name="Ruiz-Trillo I."/>
            <person name="Lander E."/>
            <person name="Nusbaum C."/>
        </authorList>
    </citation>
    <scope>NUCLEOTIDE SEQUENCE [LARGE SCALE GENOMIC DNA]</scope>
    <source>
        <strain evidence="9 10">DAOM BR117</strain>
    </source>
</reference>
<accession>A0A0L0HP83</accession>
<feature type="region of interest" description="Disordered" evidence="7">
    <location>
        <begin position="696"/>
        <end position="720"/>
    </location>
</feature>
<evidence type="ECO:0000259" key="8">
    <source>
        <dbReference type="PROSITE" id="PS50166"/>
    </source>
</evidence>
<dbReference type="GO" id="GO:0005737">
    <property type="term" value="C:cytoplasm"/>
    <property type="evidence" value="ECO:0007669"/>
    <property type="project" value="TreeGrafter"/>
</dbReference>
<evidence type="ECO:0000256" key="6">
    <source>
        <dbReference type="ARBA" id="ARBA00023242"/>
    </source>
</evidence>
<evidence type="ECO:0000313" key="9">
    <source>
        <dbReference type="EMBL" id="KND02868.1"/>
    </source>
</evidence>
<dbReference type="OrthoDB" id="2016913at2759"/>
<dbReference type="PROSITE" id="PS50166">
    <property type="entry name" value="IMPORTIN_B_NT"/>
    <property type="match status" value="1"/>
</dbReference>
<organism evidence="9 10">
    <name type="scientific">Spizellomyces punctatus (strain DAOM BR117)</name>
    <dbReference type="NCBI Taxonomy" id="645134"/>
    <lineage>
        <taxon>Eukaryota</taxon>
        <taxon>Fungi</taxon>
        <taxon>Fungi incertae sedis</taxon>
        <taxon>Chytridiomycota</taxon>
        <taxon>Chytridiomycota incertae sedis</taxon>
        <taxon>Chytridiomycetes</taxon>
        <taxon>Spizellomycetales</taxon>
        <taxon>Spizellomycetaceae</taxon>
        <taxon>Spizellomyces</taxon>
    </lineage>
</organism>
<dbReference type="FunCoup" id="A0A0L0HP83">
    <property type="interactions" value="187"/>
</dbReference>
<keyword evidence="10" id="KW-1185">Reference proteome</keyword>
<evidence type="ECO:0000313" key="10">
    <source>
        <dbReference type="Proteomes" id="UP000053201"/>
    </source>
</evidence>
<dbReference type="InterPro" id="IPR001494">
    <property type="entry name" value="Importin-beta_N"/>
</dbReference>
<dbReference type="InterPro" id="IPR011989">
    <property type="entry name" value="ARM-like"/>
</dbReference>
<evidence type="ECO:0000256" key="7">
    <source>
        <dbReference type="SAM" id="MobiDB-lite"/>
    </source>
</evidence>
<dbReference type="Gene3D" id="1.25.10.10">
    <property type="entry name" value="Leucine-rich Repeat Variant"/>
    <property type="match status" value="1"/>
</dbReference>
<dbReference type="InterPro" id="IPR016024">
    <property type="entry name" value="ARM-type_fold"/>
</dbReference>
<keyword evidence="3" id="KW-0813">Transport</keyword>
<evidence type="ECO:0000256" key="1">
    <source>
        <dbReference type="ARBA" id="ARBA00004123"/>
    </source>
</evidence>
<dbReference type="Pfam" id="PF18806">
    <property type="entry name" value="Importin_rep_3"/>
    <property type="match status" value="1"/>
</dbReference>
<evidence type="ECO:0000256" key="3">
    <source>
        <dbReference type="ARBA" id="ARBA00022448"/>
    </source>
</evidence>
<dbReference type="GO" id="GO:0006606">
    <property type="term" value="P:protein import into nucleus"/>
    <property type="evidence" value="ECO:0007669"/>
    <property type="project" value="TreeGrafter"/>
</dbReference>
<dbReference type="PANTHER" id="PTHR12363">
    <property type="entry name" value="TRANSPORTIN 3 AND IMPORTIN 13"/>
    <property type="match status" value="1"/>
</dbReference>
<dbReference type="AlphaFoldDB" id="A0A0L0HP83"/>
<protein>
    <recommendedName>
        <fullName evidence="8">Importin N-terminal domain-containing protein</fullName>
    </recommendedName>
</protein>
<gene>
    <name evidence="9" type="ORF">SPPG_01948</name>
</gene>
<evidence type="ECO:0000256" key="2">
    <source>
        <dbReference type="ARBA" id="ARBA00007991"/>
    </source>
</evidence>
<dbReference type="Pfam" id="PF24140">
    <property type="entry name" value="TPR_TNPO3_IPO13_3rd"/>
    <property type="match status" value="1"/>
</dbReference>
<comment type="subcellular location">
    <subcellularLocation>
        <location evidence="1">Nucleus</location>
    </subcellularLocation>
</comment>
<dbReference type="GO" id="GO:0005634">
    <property type="term" value="C:nucleus"/>
    <property type="evidence" value="ECO:0007669"/>
    <property type="project" value="UniProtKB-SubCell"/>
</dbReference>
<dbReference type="SMART" id="SM00913">
    <property type="entry name" value="IBN_N"/>
    <property type="match status" value="1"/>
</dbReference>